<evidence type="ECO:0000259" key="9">
    <source>
        <dbReference type="Pfam" id="PF00696"/>
    </source>
</evidence>
<comment type="pathway">
    <text evidence="8">Amino-acid biosynthesis; L-proline biosynthesis; L-glutamate 5-semialdehyde from L-glutamate: step 1/2.</text>
</comment>
<dbReference type="GO" id="GO:0004349">
    <property type="term" value="F:glutamate 5-kinase activity"/>
    <property type="evidence" value="ECO:0007669"/>
    <property type="project" value="UniProtKB-UniRule"/>
</dbReference>
<dbReference type="Proteomes" id="UP000481339">
    <property type="component" value="Unassembled WGS sequence"/>
</dbReference>
<dbReference type="EMBL" id="WBKA01000003">
    <property type="protein sequence ID" value="KAB1632239.1"/>
    <property type="molecule type" value="Genomic_DNA"/>
</dbReference>
<feature type="binding site" evidence="8">
    <location>
        <position position="142"/>
    </location>
    <ligand>
        <name>substrate</name>
    </ligand>
</feature>
<evidence type="ECO:0000256" key="7">
    <source>
        <dbReference type="ARBA" id="ARBA00022840"/>
    </source>
</evidence>
<comment type="subcellular location">
    <subcellularLocation>
        <location evidence="8">Cytoplasm</location>
    </subcellularLocation>
</comment>
<organism evidence="10 11">
    <name type="scientific">Pseudoclavibacter caeni</name>
    <dbReference type="NCBI Taxonomy" id="908846"/>
    <lineage>
        <taxon>Bacteria</taxon>
        <taxon>Bacillati</taxon>
        <taxon>Actinomycetota</taxon>
        <taxon>Actinomycetes</taxon>
        <taxon>Micrococcales</taxon>
        <taxon>Microbacteriaceae</taxon>
        <taxon>Pseudoclavibacter</taxon>
    </lineage>
</organism>
<comment type="catalytic activity">
    <reaction evidence="8">
        <text>L-glutamate + ATP = L-glutamyl 5-phosphate + ADP</text>
        <dbReference type="Rhea" id="RHEA:14877"/>
        <dbReference type="ChEBI" id="CHEBI:29985"/>
        <dbReference type="ChEBI" id="CHEBI:30616"/>
        <dbReference type="ChEBI" id="CHEBI:58274"/>
        <dbReference type="ChEBI" id="CHEBI:456216"/>
        <dbReference type="EC" id="2.7.2.11"/>
    </reaction>
</comment>
<feature type="domain" description="Aspartate/glutamate/uridylate kinase" evidence="9">
    <location>
        <begin position="15"/>
        <end position="239"/>
    </location>
</feature>
<dbReference type="PANTHER" id="PTHR43654">
    <property type="entry name" value="GLUTAMATE 5-KINASE"/>
    <property type="match status" value="1"/>
</dbReference>
<dbReference type="RefSeq" id="WP_158036017.1">
    <property type="nucleotide sequence ID" value="NZ_BAAAZV010000017.1"/>
</dbReference>
<dbReference type="InterPro" id="IPR001048">
    <property type="entry name" value="Asp/Glu/Uridylate_kinase"/>
</dbReference>
<reference evidence="10 11" key="1">
    <citation type="submission" date="2019-09" db="EMBL/GenBank/DDBJ databases">
        <title>Phylogeny of genus Pseudoclavibacter and closely related genus.</title>
        <authorList>
            <person name="Li Y."/>
        </authorList>
    </citation>
    <scope>NUCLEOTIDE SEQUENCE [LARGE SCALE GENOMIC DNA]</scope>
    <source>
        <strain evidence="10 11">JCM 16921</strain>
    </source>
</reference>
<accession>A0A7C8BN55</accession>
<comment type="caution">
    <text evidence="8">Lacks conserved residue(s) required for the propagation of feature annotation.</text>
</comment>
<proteinExistence type="inferred from homology"/>
<evidence type="ECO:0000256" key="3">
    <source>
        <dbReference type="ARBA" id="ARBA00022650"/>
    </source>
</evidence>
<dbReference type="CDD" id="cd04242">
    <property type="entry name" value="AAK_G5K_ProB"/>
    <property type="match status" value="1"/>
</dbReference>
<feature type="binding site" evidence="8">
    <location>
        <position position="154"/>
    </location>
    <ligand>
        <name>substrate</name>
    </ligand>
</feature>
<dbReference type="EC" id="2.7.2.11" evidence="8"/>
<feature type="binding site" evidence="8">
    <location>
        <begin position="174"/>
        <end position="175"/>
    </location>
    <ligand>
        <name>ATP</name>
        <dbReference type="ChEBI" id="CHEBI:30616"/>
    </ligand>
</feature>
<dbReference type="OrthoDB" id="9804434at2"/>
<keyword evidence="7 8" id="KW-0067">ATP-binding</keyword>
<evidence type="ECO:0000256" key="6">
    <source>
        <dbReference type="ARBA" id="ARBA00022777"/>
    </source>
</evidence>
<dbReference type="UniPathway" id="UPA00098">
    <property type="reaction ID" value="UER00359"/>
</dbReference>
<dbReference type="GO" id="GO:0055129">
    <property type="term" value="P:L-proline biosynthetic process"/>
    <property type="evidence" value="ECO:0007669"/>
    <property type="project" value="UniProtKB-UniRule"/>
</dbReference>
<keyword evidence="3 8" id="KW-0641">Proline biosynthesis</keyword>
<name>A0A7C8BN55_9MICO</name>
<evidence type="ECO:0000256" key="1">
    <source>
        <dbReference type="ARBA" id="ARBA00022490"/>
    </source>
</evidence>
<keyword evidence="4 8" id="KW-0808">Transferase</keyword>
<dbReference type="InterPro" id="IPR036393">
    <property type="entry name" value="AceGlu_kinase-like_sf"/>
</dbReference>
<dbReference type="PANTHER" id="PTHR43654:SF1">
    <property type="entry name" value="ISOPENTENYL PHOSPHATE KINASE"/>
    <property type="match status" value="1"/>
</dbReference>
<evidence type="ECO:0000256" key="4">
    <source>
        <dbReference type="ARBA" id="ARBA00022679"/>
    </source>
</evidence>
<dbReference type="AlphaFoldDB" id="A0A7C8BN55"/>
<evidence type="ECO:0000313" key="10">
    <source>
        <dbReference type="EMBL" id="KAB1632239.1"/>
    </source>
</evidence>
<gene>
    <name evidence="8 10" type="primary">proB</name>
    <name evidence="10" type="ORF">F8O02_04255</name>
</gene>
<dbReference type="Pfam" id="PF00696">
    <property type="entry name" value="AA_kinase"/>
    <property type="match status" value="1"/>
</dbReference>
<dbReference type="PRINTS" id="PR00474">
    <property type="entry name" value="GLU5KINASE"/>
</dbReference>
<evidence type="ECO:0000256" key="2">
    <source>
        <dbReference type="ARBA" id="ARBA00022605"/>
    </source>
</evidence>
<dbReference type="SUPFAM" id="SSF53633">
    <property type="entry name" value="Carbamate kinase-like"/>
    <property type="match status" value="1"/>
</dbReference>
<dbReference type="PIRSF" id="PIRSF000729">
    <property type="entry name" value="GK"/>
    <property type="match status" value="1"/>
</dbReference>
<dbReference type="NCBIfam" id="TIGR01027">
    <property type="entry name" value="proB"/>
    <property type="match status" value="1"/>
</dbReference>
<keyword evidence="5 8" id="KW-0547">Nucleotide-binding</keyword>
<comment type="function">
    <text evidence="8">Catalyzes the transfer of a phosphate group to glutamate to form L-glutamate 5-phosphate.</text>
</comment>
<sequence>MTTVRSRADIPDARRVVVKVGSSSITGENEHQLGRLVATLAELHERGADVVLVSSGAIATGRPLLRLDGRPADLATSQAAAAVGQGRLMYRYESAFDAFRVTTAQVLLTASDIRDRAHRRHAQQAVDRLLELRAVPIVNENDTVATHEIRFGDNDRLAALVAVLVRADVLVLLSDVDALYDRPPQRPGATRIGRVAHDDDLSAVEVAPVSVNGVGTGGAVTKIAAARLATDAGVPVLLTSTDHVAEALGGAPIGTWFEARLQPGHELTDTGALQTIDEQVLRARPEGRSQQADTVER</sequence>
<evidence type="ECO:0000256" key="5">
    <source>
        <dbReference type="ARBA" id="ARBA00022741"/>
    </source>
</evidence>
<dbReference type="InterPro" id="IPR001057">
    <property type="entry name" value="Glu/AcGlu_kinase"/>
</dbReference>
<dbReference type="InterPro" id="IPR041739">
    <property type="entry name" value="G5K_ProB"/>
</dbReference>
<dbReference type="FunFam" id="3.40.1160.10:FF:000006">
    <property type="entry name" value="Glutamate 5-kinase"/>
    <property type="match status" value="1"/>
</dbReference>
<feature type="binding site" evidence="8">
    <location>
        <position position="55"/>
    </location>
    <ligand>
        <name>substrate</name>
    </ligand>
</feature>
<dbReference type="HAMAP" id="MF_00456">
    <property type="entry name" value="ProB"/>
    <property type="match status" value="1"/>
</dbReference>
<dbReference type="InterPro" id="IPR005715">
    <property type="entry name" value="Glu_5kinase/COase_Synthase"/>
</dbReference>
<keyword evidence="1 8" id="KW-0963">Cytoplasm</keyword>
<keyword evidence="6 8" id="KW-0418">Kinase</keyword>
<dbReference type="InterPro" id="IPR011529">
    <property type="entry name" value="Glu_5kinase"/>
</dbReference>
<dbReference type="GO" id="GO:0005524">
    <property type="term" value="F:ATP binding"/>
    <property type="evidence" value="ECO:0007669"/>
    <property type="project" value="UniProtKB-KW"/>
</dbReference>
<comment type="caution">
    <text evidence="10">The sequence shown here is derived from an EMBL/GenBank/DDBJ whole genome shotgun (WGS) entry which is preliminary data.</text>
</comment>
<protein>
    <recommendedName>
        <fullName evidence="8">Glutamate 5-kinase</fullName>
        <ecNumber evidence="8">2.7.2.11</ecNumber>
    </recommendedName>
    <alternativeName>
        <fullName evidence="8">Gamma-glutamyl kinase</fullName>
        <shortName evidence="8">GK</shortName>
    </alternativeName>
</protein>
<evidence type="ECO:0000256" key="8">
    <source>
        <dbReference type="HAMAP-Rule" id="MF_00456"/>
    </source>
</evidence>
<keyword evidence="11" id="KW-1185">Reference proteome</keyword>
<dbReference type="Gene3D" id="3.40.1160.10">
    <property type="entry name" value="Acetylglutamate kinase-like"/>
    <property type="match status" value="1"/>
</dbReference>
<dbReference type="GO" id="GO:0005829">
    <property type="term" value="C:cytosol"/>
    <property type="evidence" value="ECO:0007669"/>
    <property type="project" value="TreeGrafter"/>
</dbReference>
<comment type="similarity">
    <text evidence="8">Belongs to the glutamate 5-kinase family.</text>
</comment>
<evidence type="ECO:0000313" key="11">
    <source>
        <dbReference type="Proteomes" id="UP000481339"/>
    </source>
</evidence>
<feature type="binding site" evidence="8">
    <location>
        <position position="19"/>
    </location>
    <ligand>
        <name>ATP</name>
        <dbReference type="ChEBI" id="CHEBI:30616"/>
    </ligand>
</feature>
<keyword evidence="2 8" id="KW-0028">Amino-acid biosynthesis</keyword>